<dbReference type="AlphaFoldDB" id="A0A1M6Q8S6"/>
<dbReference type="RefSeq" id="WP_073275156.1">
    <property type="nucleotide sequence ID" value="NZ_FRAC01000009.1"/>
</dbReference>
<dbReference type="EMBL" id="FRAC01000009">
    <property type="protein sequence ID" value="SHK16652.1"/>
    <property type="molecule type" value="Genomic_DNA"/>
</dbReference>
<dbReference type="Proteomes" id="UP000184386">
    <property type="component" value="Unassembled WGS sequence"/>
</dbReference>
<organism evidence="1 2">
    <name type="scientific">Anaerocolumna jejuensis DSM 15929</name>
    <dbReference type="NCBI Taxonomy" id="1121322"/>
    <lineage>
        <taxon>Bacteria</taxon>
        <taxon>Bacillati</taxon>
        <taxon>Bacillota</taxon>
        <taxon>Clostridia</taxon>
        <taxon>Lachnospirales</taxon>
        <taxon>Lachnospiraceae</taxon>
        <taxon>Anaerocolumna</taxon>
    </lineage>
</organism>
<gene>
    <name evidence="1" type="ORF">SAMN02745136_01914</name>
</gene>
<dbReference type="OrthoDB" id="5353153at2"/>
<name>A0A1M6Q8S6_9FIRM</name>
<reference evidence="1 2" key="1">
    <citation type="submission" date="2016-11" db="EMBL/GenBank/DDBJ databases">
        <authorList>
            <person name="Jaros S."/>
            <person name="Januszkiewicz K."/>
            <person name="Wedrychowicz H."/>
        </authorList>
    </citation>
    <scope>NUCLEOTIDE SEQUENCE [LARGE SCALE GENOMIC DNA]</scope>
    <source>
        <strain evidence="1 2">DSM 15929</strain>
    </source>
</reference>
<accession>A0A1M6Q8S6</accession>
<proteinExistence type="predicted"/>
<evidence type="ECO:0000313" key="2">
    <source>
        <dbReference type="Proteomes" id="UP000184386"/>
    </source>
</evidence>
<evidence type="ECO:0000313" key="1">
    <source>
        <dbReference type="EMBL" id="SHK16652.1"/>
    </source>
</evidence>
<protein>
    <submittedName>
        <fullName evidence="1">Uncharacterized protein</fullName>
    </submittedName>
</protein>
<keyword evidence="2" id="KW-1185">Reference proteome</keyword>
<sequence length="267" mass="30567">MGFDISYHPISRDEMYEWYFNRLAEVKEGDFSGIEAVAKKYGMDDFYLKKYKDTMHIAANTTGIEPFDKTHSYNLAVVQGFFRTFYYTRGTAFTFLIQQNEEMSAYTAGFSEILSQKIENPIHNRIIENYCGGVYIPCESVSKLLADYQSGIVKEVLVDFFEQNLPPFLKALTFAKEHQLGLLEATEVVEVNPISLNETVCYSNLMNCDRDGAYIYAETAKMQIEAFAKAQNMDVQEVMENAVYKKTSPGEADKKVKKGLWKKLFGK</sequence>